<comment type="similarity">
    <text evidence="1 11">Belongs to the RNA polymerase alpha chain family.</text>
</comment>
<evidence type="ECO:0000256" key="11">
    <source>
        <dbReference type="HAMAP-Rule" id="MF_00059"/>
    </source>
</evidence>
<evidence type="ECO:0000256" key="6">
    <source>
        <dbReference type="ARBA" id="ARBA00022695"/>
    </source>
</evidence>
<evidence type="ECO:0000256" key="10">
    <source>
        <dbReference type="ARBA" id="ARBA00048552"/>
    </source>
</evidence>
<accession>A0A2H0X8N3</accession>
<dbReference type="Gene3D" id="3.30.1360.10">
    <property type="entry name" value="RNA polymerase, RBP11-like subunit"/>
    <property type="match status" value="1"/>
</dbReference>
<comment type="subunit">
    <text evidence="11">Homodimer. The RNAP catalytic core consists of 2 alpha, 1 beta, 1 beta' and 1 omega subunit. When a sigma factor is associated with the core the holoenzyme is formed, which can initiate transcription.</text>
</comment>
<dbReference type="GO" id="GO:0003899">
    <property type="term" value="F:DNA-directed RNA polymerase activity"/>
    <property type="evidence" value="ECO:0007669"/>
    <property type="project" value="UniProtKB-UniRule"/>
</dbReference>
<evidence type="ECO:0000256" key="4">
    <source>
        <dbReference type="ARBA" id="ARBA00022478"/>
    </source>
</evidence>
<comment type="function">
    <text evidence="11">DNA-dependent RNA polymerase catalyzes the transcription of DNA into RNA using the four ribonucleoside triphosphates as substrates.</text>
</comment>
<evidence type="ECO:0000256" key="3">
    <source>
        <dbReference type="ARBA" id="ARBA00015972"/>
    </source>
</evidence>
<dbReference type="HAMAP" id="MF_00059">
    <property type="entry name" value="RNApol_bact_RpoA"/>
    <property type="match status" value="1"/>
</dbReference>
<evidence type="ECO:0000256" key="8">
    <source>
        <dbReference type="ARBA" id="ARBA00032524"/>
    </source>
</evidence>
<dbReference type="SUPFAM" id="SSF47789">
    <property type="entry name" value="C-terminal domain of RNA polymerase alpha subunit"/>
    <property type="match status" value="1"/>
</dbReference>
<dbReference type="SMART" id="SM00662">
    <property type="entry name" value="RPOLD"/>
    <property type="match status" value="1"/>
</dbReference>
<reference evidence="14" key="1">
    <citation type="submission" date="2017-09" db="EMBL/GenBank/DDBJ databases">
        <title>Depth-based differentiation of microbial function through sediment-hosted aquifers and enrichment of novel symbionts in the deep terrestrial subsurface.</title>
        <authorList>
            <person name="Probst A.J."/>
            <person name="Ladd B."/>
            <person name="Jarett J.K."/>
            <person name="Geller-Mcgrath D.E."/>
            <person name="Sieber C.M.K."/>
            <person name="Emerson J.B."/>
            <person name="Anantharaman K."/>
            <person name="Thomas B.C."/>
            <person name="Malmstrom R."/>
            <person name="Stieglmeier M."/>
            <person name="Klingl A."/>
            <person name="Woyke T."/>
            <person name="Ryan C.M."/>
            <person name="Banfield J.F."/>
        </authorList>
    </citation>
    <scope>NUCLEOTIDE SEQUENCE [LARGE SCALE GENOMIC DNA]</scope>
</reference>
<proteinExistence type="inferred from homology"/>
<dbReference type="EMBL" id="PEYV01000059">
    <property type="protein sequence ID" value="PIS21264.1"/>
    <property type="molecule type" value="Genomic_DNA"/>
</dbReference>
<dbReference type="InterPro" id="IPR011263">
    <property type="entry name" value="DNA-dir_RNA_pol_RpoA/D/Rpb3"/>
</dbReference>
<dbReference type="FunFam" id="2.170.120.12:FF:000001">
    <property type="entry name" value="DNA-directed RNA polymerase subunit alpha"/>
    <property type="match status" value="1"/>
</dbReference>
<dbReference type="Gene3D" id="2.170.120.12">
    <property type="entry name" value="DNA-directed RNA polymerase, insert domain"/>
    <property type="match status" value="1"/>
</dbReference>
<keyword evidence="5 11" id="KW-0808">Transferase</keyword>
<feature type="region of interest" description="Alpha C-terminal domain (alpha-CTD)" evidence="11">
    <location>
        <begin position="243"/>
        <end position="311"/>
    </location>
</feature>
<dbReference type="GO" id="GO:0006351">
    <property type="term" value="P:DNA-templated transcription"/>
    <property type="evidence" value="ECO:0007669"/>
    <property type="project" value="UniProtKB-UniRule"/>
</dbReference>
<dbReference type="NCBIfam" id="TIGR02027">
    <property type="entry name" value="rpoA"/>
    <property type="match status" value="1"/>
</dbReference>
<dbReference type="Pfam" id="PF01193">
    <property type="entry name" value="RNA_pol_L"/>
    <property type="match status" value="1"/>
</dbReference>
<dbReference type="CDD" id="cd06928">
    <property type="entry name" value="RNAP_alpha_NTD"/>
    <property type="match status" value="1"/>
</dbReference>
<dbReference type="InterPro" id="IPR011773">
    <property type="entry name" value="DNA-dir_RpoA"/>
</dbReference>
<dbReference type="Proteomes" id="UP000231098">
    <property type="component" value="Unassembled WGS sequence"/>
</dbReference>
<dbReference type="Pfam" id="PF03118">
    <property type="entry name" value="RNA_pol_A_CTD"/>
    <property type="match status" value="1"/>
</dbReference>
<evidence type="ECO:0000259" key="12">
    <source>
        <dbReference type="SMART" id="SM00662"/>
    </source>
</evidence>
<evidence type="ECO:0000313" key="13">
    <source>
        <dbReference type="EMBL" id="PIS21264.1"/>
    </source>
</evidence>
<dbReference type="NCBIfam" id="NF003519">
    <property type="entry name" value="PRK05182.2-5"/>
    <property type="match status" value="1"/>
</dbReference>
<gene>
    <name evidence="11" type="primary">rpoA</name>
    <name evidence="13" type="ORF">COT51_03550</name>
</gene>
<dbReference type="SUPFAM" id="SSF56553">
    <property type="entry name" value="Insert subdomain of RNA polymerase alpha subunit"/>
    <property type="match status" value="1"/>
</dbReference>
<comment type="caution">
    <text evidence="13">The sequence shown here is derived from an EMBL/GenBank/DDBJ whole genome shotgun (WGS) entry which is preliminary data.</text>
</comment>
<dbReference type="GO" id="GO:0003677">
    <property type="term" value="F:DNA binding"/>
    <property type="evidence" value="ECO:0007669"/>
    <property type="project" value="UniProtKB-UniRule"/>
</dbReference>
<dbReference type="GO" id="GO:0005737">
    <property type="term" value="C:cytoplasm"/>
    <property type="evidence" value="ECO:0007669"/>
    <property type="project" value="UniProtKB-ARBA"/>
</dbReference>
<evidence type="ECO:0000256" key="5">
    <source>
        <dbReference type="ARBA" id="ARBA00022679"/>
    </source>
</evidence>
<name>A0A2H0X8N3_UNCKA</name>
<evidence type="ECO:0000313" key="14">
    <source>
        <dbReference type="Proteomes" id="UP000231098"/>
    </source>
</evidence>
<keyword evidence="4 11" id="KW-0240">DNA-directed RNA polymerase</keyword>
<comment type="catalytic activity">
    <reaction evidence="10 11">
        <text>RNA(n) + a ribonucleoside 5'-triphosphate = RNA(n+1) + diphosphate</text>
        <dbReference type="Rhea" id="RHEA:21248"/>
        <dbReference type="Rhea" id="RHEA-COMP:14527"/>
        <dbReference type="Rhea" id="RHEA-COMP:17342"/>
        <dbReference type="ChEBI" id="CHEBI:33019"/>
        <dbReference type="ChEBI" id="CHEBI:61557"/>
        <dbReference type="ChEBI" id="CHEBI:140395"/>
        <dbReference type="EC" id="2.7.7.6"/>
    </reaction>
</comment>
<dbReference type="GO" id="GO:0000428">
    <property type="term" value="C:DNA-directed RNA polymerase complex"/>
    <property type="evidence" value="ECO:0007669"/>
    <property type="project" value="UniProtKB-KW"/>
</dbReference>
<evidence type="ECO:0000256" key="7">
    <source>
        <dbReference type="ARBA" id="ARBA00023163"/>
    </source>
</evidence>
<keyword evidence="6 11" id="KW-0548">Nucleotidyltransferase</keyword>
<dbReference type="EC" id="2.7.7.6" evidence="2 11"/>
<evidence type="ECO:0000256" key="2">
    <source>
        <dbReference type="ARBA" id="ARBA00012418"/>
    </source>
</evidence>
<dbReference type="GO" id="GO:0046983">
    <property type="term" value="F:protein dimerization activity"/>
    <property type="evidence" value="ECO:0007669"/>
    <property type="project" value="InterPro"/>
</dbReference>
<dbReference type="SUPFAM" id="SSF55257">
    <property type="entry name" value="RBP11-like subunits of RNA polymerase"/>
    <property type="match status" value="1"/>
</dbReference>
<organism evidence="13 14">
    <name type="scientific">candidate division WWE3 bacterium CG08_land_8_20_14_0_20_41_15</name>
    <dbReference type="NCBI Taxonomy" id="1975086"/>
    <lineage>
        <taxon>Bacteria</taxon>
        <taxon>Katanobacteria</taxon>
    </lineage>
</organism>
<dbReference type="AlphaFoldDB" id="A0A2H0X8N3"/>
<keyword evidence="7 11" id="KW-0804">Transcription</keyword>
<evidence type="ECO:0000256" key="9">
    <source>
        <dbReference type="ARBA" id="ARBA00033070"/>
    </source>
</evidence>
<dbReference type="InterPro" id="IPR011260">
    <property type="entry name" value="RNAP_asu_C"/>
</dbReference>
<dbReference type="InterPro" id="IPR036603">
    <property type="entry name" value="RBP11-like"/>
</dbReference>
<dbReference type="InterPro" id="IPR036643">
    <property type="entry name" value="RNApol_insert_sf"/>
</dbReference>
<comment type="domain">
    <text evidence="11">The N-terminal domain is essential for RNAP assembly and basal transcription, whereas the C-terminal domain is involved in interaction with transcriptional regulators and with upstream promoter elements.</text>
</comment>
<feature type="domain" description="DNA-directed RNA polymerase RpoA/D/Rpb3-type" evidence="12">
    <location>
        <begin position="18"/>
        <end position="224"/>
    </location>
</feature>
<sequence>MIQPFQVNFKAVEDGKDFGVFCIGPLPRGYGYTLGSSLRRVLLSSLPGAAISQVKFGGTTHQFSTIKGVKEDGVELSLNLKRVFLKMHSDAPVSLEISKKGPGEVLASDIKGSPEVEIVNKDLVIAHLSDKSSLFEAELVAEKGTGYSLSEERKISKLGVIPLDCAFSPVLTVSSRVDKTRYLSESDLDQLVIEVKTNGAISPKEAIMEASKIVSAFFARLATGEETLTQEDNKEAVTEAANLKDTHASELAIEDVALPVRVINSLKKQDVVTIYDILKMGKVGLSKVRNLGEKSVVEIEKILAKEGFELK</sequence>
<protein>
    <recommendedName>
        <fullName evidence="3 11">DNA-directed RNA polymerase subunit alpha</fullName>
        <shortName evidence="11">RNAP subunit alpha</shortName>
        <ecNumber evidence="2 11">2.7.7.6</ecNumber>
    </recommendedName>
    <alternativeName>
        <fullName evidence="9 11">RNA polymerase subunit alpha</fullName>
    </alternativeName>
    <alternativeName>
        <fullName evidence="8 11">Transcriptase subunit alpha</fullName>
    </alternativeName>
</protein>
<dbReference type="InterPro" id="IPR011262">
    <property type="entry name" value="DNA-dir_RNA_pol_insert"/>
</dbReference>
<evidence type="ECO:0000256" key="1">
    <source>
        <dbReference type="ARBA" id="ARBA00007123"/>
    </source>
</evidence>
<dbReference type="Pfam" id="PF01000">
    <property type="entry name" value="RNA_pol_A_bac"/>
    <property type="match status" value="1"/>
</dbReference>
<dbReference type="Gene3D" id="1.10.150.20">
    <property type="entry name" value="5' to 3' exonuclease, C-terminal subdomain"/>
    <property type="match status" value="1"/>
</dbReference>
<feature type="region of interest" description="Alpha N-terminal domain (alpha-NTD)" evidence="11">
    <location>
        <begin position="1"/>
        <end position="226"/>
    </location>
</feature>